<evidence type="ECO:0000259" key="9">
    <source>
        <dbReference type="Pfam" id="PF02767"/>
    </source>
</evidence>
<dbReference type="InterPro" id="IPR022637">
    <property type="entry name" value="DNA_polIII_beta_cen"/>
</dbReference>
<comment type="subcellular location">
    <subcellularLocation>
        <location evidence="1">Cytoplasm</location>
    </subcellularLocation>
</comment>
<keyword evidence="3" id="KW-0963">Cytoplasm</keyword>
<keyword evidence="4" id="KW-0808">Transferase</keyword>
<evidence type="ECO:0000256" key="5">
    <source>
        <dbReference type="ARBA" id="ARBA00022695"/>
    </source>
</evidence>
<feature type="domain" description="DNA polymerase III beta sliding clamp C-terminal" evidence="10">
    <location>
        <begin position="188"/>
        <end position="307"/>
    </location>
</feature>
<dbReference type="STRING" id="1802685.A3C88_00615"/>
<keyword evidence="8" id="KW-0238">DNA-binding</keyword>
<evidence type="ECO:0000256" key="2">
    <source>
        <dbReference type="ARBA" id="ARBA00010752"/>
    </source>
</evidence>
<dbReference type="SMART" id="SM00480">
    <property type="entry name" value="POL3Bc"/>
    <property type="match status" value="1"/>
</dbReference>
<dbReference type="PANTHER" id="PTHR30478:SF0">
    <property type="entry name" value="BETA SLIDING CLAMP"/>
    <property type="match status" value="1"/>
</dbReference>
<dbReference type="Pfam" id="PF02767">
    <property type="entry name" value="DNA_pol3_beta_2"/>
    <property type="match status" value="1"/>
</dbReference>
<keyword evidence="6" id="KW-0235">DNA replication</keyword>
<proteinExistence type="inferred from homology"/>
<dbReference type="Pfam" id="PF02768">
    <property type="entry name" value="DNA_pol3_beta_3"/>
    <property type="match status" value="1"/>
</dbReference>
<comment type="caution">
    <text evidence="11">The sequence shown here is derived from an EMBL/GenBank/DDBJ whole genome shotgun (WGS) entry which is preliminary data.</text>
</comment>
<dbReference type="InterPro" id="IPR001001">
    <property type="entry name" value="DNA_polIII_beta"/>
</dbReference>
<dbReference type="GO" id="GO:0003677">
    <property type="term" value="F:DNA binding"/>
    <property type="evidence" value="ECO:0007669"/>
    <property type="project" value="UniProtKB-KW"/>
</dbReference>
<gene>
    <name evidence="11" type="ORF">A3C88_00615</name>
</gene>
<dbReference type="AlphaFoldDB" id="A0A1F8FT05"/>
<dbReference type="CDD" id="cd00140">
    <property type="entry name" value="beta_clamp"/>
    <property type="match status" value="1"/>
</dbReference>
<dbReference type="InterPro" id="IPR046938">
    <property type="entry name" value="DNA_clamp_sf"/>
</dbReference>
<dbReference type="SUPFAM" id="SSF55979">
    <property type="entry name" value="DNA clamp"/>
    <property type="match status" value="3"/>
</dbReference>
<dbReference type="GO" id="GO:0009360">
    <property type="term" value="C:DNA polymerase III complex"/>
    <property type="evidence" value="ECO:0007669"/>
    <property type="project" value="InterPro"/>
</dbReference>
<dbReference type="Gene3D" id="3.10.150.10">
    <property type="entry name" value="DNA Polymerase III, subunit A, domain 2"/>
    <property type="match status" value="1"/>
</dbReference>
<dbReference type="GO" id="GO:0008408">
    <property type="term" value="F:3'-5' exonuclease activity"/>
    <property type="evidence" value="ECO:0007669"/>
    <property type="project" value="InterPro"/>
</dbReference>
<feature type="domain" description="DNA polymerase III beta sliding clamp central" evidence="9">
    <location>
        <begin position="74"/>
        <end position="186"/>
    </location>
</feature>
<reference evidence="11 12" key="1">
    <citation type="journal article" date="2016" name="Nat. Commun.">
        <title>Thousands of microbial genomes shed light on interconnected biogeochemical processes in an aquifer system.</title>
        <authorList>
            <person name="Anantharaman K."/>
            <person name="Brown C.T."/>
            <person name="Hug L.A."/>
            <person name="Sharon I."/>
            <person name="Castelle C.J."/>
            <person name="Probst A.J."/>
            <person name="Thomas B.C."/>
            <person name="Singh A."/>
            <person name="Wilkins M.J."/>
            <person name="Karaoz U."/>
            <person name="Brodie E.L."/>
            <person name="Williams K.H."/>
            <person name="Hubbard S.S."/>
            <person name="Banfield J.F."/>
        </authorList>
    </citation>
    <scope>NUCLEOTIDE SEQUENCE [LARGE SCALE GENOMIC DNA]</scope>
</reference>
<evidence type="ECO:0000256" key="4">
    <source>
        <dbReference type="ARBA" id="ARBA00022679"/>
    </source>
</evidence>
<keyword evidence="7" id="KW-0239">DNA-directed DNA polymerase</keyword>
<evidence type="ECO:0000256" key="8">
    <source>
        <dbReference type="ARBA" id="ARBA00023125"/>
    </source>
</evidence>
<dbReference type="InterPro" id="IPR022635">
    <property type="entry name" value="DNA_polIII_beta_C"/>
</dbReference>
<evidence type="ECO:0000256" key="3">
    <source>
        <dbReference type="ARBA" id="ARBA00022490"/>
    </source>
</evidence>
<keyword evidence="5" id="KW-0548">Nucleotidyltransferase</keyword>
<dbReference type="Proteomes" id="UP000178117">
    <property type="component" value="Unassembled WGS sequence"/>
</dbReference>
<evidence type="ECO:0000259" key="10">
    <source>
        <dbReference type="Pfam" id="PF02768"/>
    </source>
</evidence>
<evidence type="ECO:0000256" key="1">
    <source>
        <dbReference type="ARBA" id="ARBA00004496"/>
    </source>
</evidence>
<comment type="similarity">
    <text evidence="2">Belongs to the beta sliding clamp family.</text>
</comment>
<organism evidence="11 12">
    <name type="scientific">Candidatus Yanofskybacteria bacterium RIFCSPHIGHO2_02_FULL_50_12</name>
    <dbReference type="NCBI Taxonomy" id="1802685"/>
    <lineage>
        <taxon>Bacteria</taxon>
        <taxon>Candidatus Yanofskyibacteriota</taxon>
    </lineage>
</organism>
<dbReference type="EMBL" id="MGJZ01000034">
    <property type="protein sequence ID" value="OGN16277.1"/>
    <property type="molecule type" value="Genomic_DNA"/>
</dbReference>
<protein>
    <submittedName>
        <fullName evidence="11">DNA polymerase III subunit beta</fullName>
    </submittedName>
</protein>
<dbReference type="GO" id="GO:0005737">
    <property type="term" value="C:cytoplasm"/>
    <property type="evidence" value="ECO:0007669"/>
    <property type="project" value="UniProtKB-SubCell"/>
</dbReference>
<dbReference type="GO" id="GO:0003887">
    <property type="term" value="F:DNA-directed DNA polymerase activity"/>
    <property type="evidence" value="ECO:0007669"/>
    <property type="project" value="UniProtKB-KW"/>
</dbReference>
<dbReference type="Gene3D" id="3.70.10.10">
    <property type="match status" value="1"/>
</dbReference>
<dbReference type="PANTHER" id="PTHR30478">
    <property type="entry name" value="DNA POLYMERASE III SUBUNIT BETA"/>
    <property type="match status" value="1"/>
</dbReference>
<name>A0A1F8FT05_9BACT</name>
<evidence type="ECO:0000256" key="6">
    <source>
        <dbReference type="ARBA" id="ARBA00022705"/>
    </source>
</evidence>
<sequence length="308" mass="34040">MSVGAKIDEVGEIAVPARILNDFISAVTDEKITLTTKNNILGINSQNYKTNILGFDPKDFPIIPKLKTPAVASINTRSLKNGLITILDSVAISEARPELAGAYIQINNNKATFASTDIFRLTETIIPFKGNDQLSFILPRNTITELIRIAGELEGELQIKYSDNQIVFLNDDFELVSRVVDGTFPDYKKVIPEKFVSRLLIKKEDLEKNTRLAGLFSSNISDIKLGCTEDTLLITAKNSDKGEIETTVPAILKNDPFEISLNYQYLLDGLKNIATSDVVLEYTGPGSPLVIRPSDLNGMVYLIMPLRT</sequence>
<evidence type="ECO:0000313" key="12">
    <source>
        <dbReference type="Proteomes" id="UP000178117"/>
    </source>
</evidence>
<evidence type="ECO:0000256" key="7">
    <source>
        <dbReference type="ARBA" id="ARBA00022932"/>
    </source>
</evidence>
<evidence type="ECO:0000313" key="11">
    <source>
        <dbReference type="EMBL" id="OGN16277.1"/>
    </source>
</evidence>
<accession>A0A1F8FT05</accession>
<dbReference type="GO" id="GO:0006271">
    <property type="term" value="P:DNA strand elongation involved in DNA replication"/>
    <property type="evidence" value="ECO:0007669"/>
    <property type="project" value="TreeGrafter"/>
</dbReference>
<dbReference type="NCBIfam" id="TIGR00663">
    <property type="entry name" value="dnan"/>
    <property type="match status" value="1"/>
</dbReference>